<organism evidence="1 2">
    <name type="scientific">Clunio marinus</name>
    <dbReference type="NCBI Taxonomy" id="568069"/>
    <lineage>
        <taxon>Eukaryota</taxon>
        <taxon>Metazoa</taxon>
        <taxon>Ecdysozoa</taxon>
        <taxon>Arthropoda</taxon>
        <taxon>Hexapoda</taxon>
        <taxon>Insecta</taxon>
        <taxon>Pterygota</taxon>
        <taxon>Neoptera</taxon>
        <taxon>Endopterygota</taxon>
        <taxon>Diptera</taxon>
        <taxon>Nematocera</taxon>
        <taxon>Chironomoidea</taxon>
        <taxon>Chironomidae</taxon>
        <taxon>Clunio</taxon>
    </lineage>
</organism>
<keyword evidence="2" id="KW-1185">Reference proteome</keyword>
<evidence type="ECO:0000313" key="2">
    <source>
        <dbReference type="Proteomes" id="UP000183832"/>
    </source>
</evidence>
<sequence length="77" mass="9119">MKLSNFFKIRRNHYEGDDNGKFHNDLQTRHRAKFLTKISFHINIVDNRDFSTASYVTQTTAVDELMLFKPQMNLIKA</sequence>
<evidence type="ECO:0000313" key="1">
    <source>
        <dbReference type="EMBL" id="CRL06820.1"/>
    </source>
</evidence>
<reference evidence="1 2" key="1">
    <citation type="submission" date="2015-04" db="EMBL/GenBank/DDBJ databases">
        <authorList>
            <person name="Syromyatnikov M.Y."/>
            <person name="Popov V.N."/>
        </authorList>
    </citation>
    <scope>NUCLEOTIDE SEQUENCE [LARGE SCALE GENOMIC DNA]</scope>
</reference>
<dbReference type="AlphaFoldDB" id="A0A1J1J4T6"/>
<dbReference type="EMBL" id="CVRI01000067">
    <property type="protein sequence ID" value="CRL06820.1"/>
    <property type="molecule type" value="Genomic_DNA"/>
</dbReference>
<dbReference type="Proteomes" id="UP000183832">
    <property type="component" value="Unassembled WGS sequence"/>
</dbReference>
<proteinExistence type="predicted"/>
<name>A0A1J1J4T6_9DIPT</name>
<protein>
    <submittedName>
        <fullName evidence="1">CLUMA_CG019868, isoform A</fullName>
    </submittedName>
</protein>
<accession>A0A1J1J4T6</accession>
<gene>
    <name evidence="1" type="ORF">CLUMA_CG019868</name>
</gene>